<keyword evidence="2" id="KW-1185">Reference proteome</keyword>
<dbReference type="InParanoid" id="A0A409VTV2"/>
<gene>
    <name evidence="1" type="ORF">CVT26_001587</name>
</gene>
<proteinExistence type="predicted"/>
<sequence>MSFPTVDVVKLLLTFGLLVPPLLHKRRFGTTYKSTFKIGGIEIVLPHCRLHFGVEPASVSLGSRLAGQSFSNSFFLSSNSLLFSSLLSSRLTTPLGASCAQKTEAWPLHLESATDGKFSSTFLSLLLFRTFYVESFTDSLGCPVRPKDRGMAAPVMGECHRRYLFSHQSRPLNRYSHWAGPHHHCSSPSLSPSTMHYARSFPLYQARLKLVASPWAFRRPKPSMAAPFGECHWEVRSSPLVLSHLLSRVIEGPCPAWKLHRLQVGQMIQHLCASICPNRTNITAMRLPLFSSRSSTPLGALCAQKTEAWPLRSWESATDGVHQSRLVNRSYCRAGPRHHYDLPALCPVMCRSYALCLLSVSSLAAPISSSWALRCSKPSMAAPEGECHWEVGTTLISALSASVEVDRGPLSLLVSSSSPGGTNDLTNVCIKISQLLYHLQPKPPRLARTLGYHRGIAATPHYGEMRRPRIISFLTIISCNYCTLLA</sequence>
<dbReference type="AlphaFoldDB" id="A0A409VTV2"/>
<accession>A0A409VTV2</accession>
<protein>
    <submittedName>
        <fullName evidence="1">Uncharacterized protein</fullName>
    </submittedName>
</protein>
<organism evidence="1 2">
    <name type="scientific">Gymnopilus dilepis</name>
    <dbReference type="NCBI Taxonomy" id="231916"/>
    <lineage>
        <taxon>Eukaryota</taxon>
        <taxon>Fungi</taxon>
        <taxon>Dikarya</taxon>
        <taxon>Basidiomycota</taxon>
        <taxon>Agaricomycotina</taxon>
        <taxon>Agaricomycetes</taxon>
        <taxon>Agaricomycetidae</taxon>
        <taxon>Agaricales</taxon>
        <taxon>Agaricineae</taxon>
        <taxon>Hymenogastraceae</taxon>
        <taxon>Gymnopilus</taxon>
    </lineage>
</organism>
<name>A0A409VTV2_9AGAR</name>
<dbReference type="Proteomes" id="UP000284706">
    <property type="component" value="Unassembled WGS sequence"/>
</dbReference>
<comment type="caution">
    <text evidence="1">The sequence shown here is derived from an EMBL/GenBank/DDBJ whole genome shotgun (WGS) entry which is preliminary data.</text>
</comment>
<dbReference type="EMBL" id="NHYE01005568">
    <property type="protein sequence ID" value="PPQ69599.1"/>
    <property type="molecule type" value="Genomic_DNA"/>
</dbReference>
<reference evidence="1 2" key="1">
    <citation type="journal article" date="2018" name="Evol. Lett.">
        <title>Horizontal gene cluster transfer increased hallucinogenic mushroom diversity.</title>
        <authorList>
            <person name="Reynolds H.T."/>
            <person name="Vijayakumar V."/>
            <person name="Gluck-Thaler E."/>
            <person name="Korotkin H.B."/>
            <person name="Matheny P.B."/>
            <person name="Slot J.C."/>
        </authorList>
    </citation>
    <scope>NUCLEOTIDE SEQUENCE [LARGE SCALE GENOMIC DNA]</scope>
    <source>
        <strain evidence="1 2">SRW20</strain>
    </source>
</reference>
<evidence type="ECO:0000313" key="2">
    <source>
        <dbReference type="Proteomes" id="UP000284706"/>
    </source>
</evidence>
<evidence type="ECO:0000313" key="1">
    <source>
        <dbReference type="EMBL" id="PPQ69599.1"/>
    </source>
</evidence>